<evidence type="ECO:0008006" key="3">
    <source>
        <dbReference type="Google" id="ProtNLM"/>
    </source>
</evidence>
<dbReference type="RefSeq" id="WP_266347325.1">
    <property type="nucleotide sequence ID" value="NZ_JAPKNG010000001.1"/>
</dbReference>
<comment type="caution">
    <text evidence="1">The sequence shown here is derived from an EMBL/GenBank/DDBJ whole genome shotgun (WGS) entry which is preliminary data.</text>
</comment>
<reference evidence="1 2" key="1">
    <citation type="submission" date="2023-07" db="EMBL/GenBank/DDBJ databases">
        <title>Genomic Encyclopedia of Type Strains, Phase IV (KMG-IV): sequencing the most valuable type-strain genomes for metagenomic binning, comparative biology and taxonomic classification.</title>
        <authorList>
            <person name="Goeker M."/>
        </authorList>
    </citation>
    <scope>NUCLEOTIDE SEQUENCE [LARGE SCALE GENOMIC DNA]</scope>
    <source>
        <strain evidence="1 2">B6-8</strain>
    </source>
</reference>
<protein>
    <recommendedName>
        <fullName evidence="3">Lipoprotein</fullName>
    </recommendedName>
</protein>
<organism evidence="1 2">
    <name type="scientific">Kaistia dalseonensis</name>
    <dbReference type="NCBI Taxonomy" id="410840"/>
    <lineage>
        <taxon>Bacteria</taxon>
        <taxon>Pseudomonadati</taxon>
        <taxon>Pseudomonadota</taxon>
        <taxon>Alphaproteobacteria</taxon>
        <taxon>Hyphomicrobiales</taxon>
        <taxon>Kaistiaceae</taxon>
        <taxon>Kaistia</taxon>
    </lineage>
</organism>
<dbReference type="EMBL" id="JAUSVO010000001">
    <property type="protein sequence ID" value="MDQ0436411.1"/>
    <property type="molecule type" value="Genomic_DNA"/>
</dbReference>
<sequence length="191" mass="20105">MERTVSAAEELIRTKTTVLRRIVAPAGFAVLLALAACTSGVNDLATPQLVPAAPPVPVITSDELVGKWGLGSFRNEADLARTTEEARRFCNNPYIITKGPTGGVMMYLADQTQPSEVFVKTAAGRVYIGPPGPAGVIKDRQITSFQNGVMVAAWVDPTVTARYGTMVFVRCPDGTTKTTATPAPAAKPATG</sequence>
<accession>A0ABU0H286</accession>
<keyword evidence="2" id="KW-1185">Reference proteome</keyword>
<evidence type="ECO:0000313" key="1">
    <source>
        <dbReference type="EMBL" id="MDQ0436411.1"/>
    </source>
</evidence>
<proteinExistence type="predicted"/>
<dbReference type="Proteomes" id="UP001241603">
    <property type="component" value="Unassembled WGS sequence"/>
</dbReference>
<name>A0ABU0H286_9HYPH</name>
<gene>
    <name evidence="1" type="ORF">QO014_000781</name>
</gene>
<evidence type="ECO:0000313" key="2">
    <source>
        <dbReference type="Proteomes" id="UP001241603"/>
    </source>
</evidence>